<dbReference type="SUPFAM" id="SSF54631">
    <property type="entry name" value="CBS-domain pair"/>
    <property type="match status" value="1"/>
</dbReference>
<dbReference type="GO" id="GO:0005886">
    <property type="term" value="C:plasma membrane"/>
    <property type="evidence" value="ECO:0007669"/>
    <property type="project" value="TreeGrafter"/>
</dbReference>
<dbReference type="Gene3D" id="3.90.1280.20">
    <property type="match status" value="1"/>
</dbReference>
<organism evidence="9 10">
    <name type="scientific">Piedraia hortae CBS 480.64</name>
    <dbReference type="NCBI Taxonomy" id="1314780"/>
    <lineage>
        <taxon>Eukaryota</taxon>
        <taxon>Fungi</taxon>
        <taxon>Dikarya</taxon>
        <taxon>Ascomycota</taxon>
        <taxon>Pezizomycotina</taxon>
        <taxon>Dothideomycetes</taxon>
        <taxon>Dothideomycetidae</taxon>
        <taxon>Capnodiales</taxon>
        <taxon>Piedraiaceae</taxon>
        <taxon>Piedraia</taxon>
    </lineage>
</organism>
<accession>A0A6A7C5I9</accession>
<evidence type="ECO:0000256" key="3">
    <source>
        <dbReference type="ARBA" id="ARBA00022692"/>
    </source>
</evidence>
<dbReference type="InterPro" id="IPR014743">
    <property type="entry name" value="Cl-channel_core"/>
</dbReference>
<evidence type="ECO:0000256" key="8">
    <source>
        <dbReference type="SAM" id="Phobius"/>
    </source>
</evidence>
<feature type="transmembrane region" description="Helical" evidence="8">
    <location>
        <begin position="198"/>
        <end position="215"/>
    </location>
</feature>
<dbReference type="SUPFAM" id="SSF81340">
    <property type="entry name" value="Clc chloride channel"/>
    <property type="match status" value="1"/>
</dbReference>
<proteinExistence type="predicted"/>
<evidence type="ECO:0000256" key="4">
    <source>
        <dbReference type="ARBA" id="ARBA00022989"/>
    </source>
</evidence>
<dbReference type="AlphaFoldDB" id="A0A6A7C5I9"/>
<keyword evidence="10" id="KW-1185">Reference proteome</keyword>
<dbReference type="GO" id="GO:0005247">
    <property type="term" value="F:voltage-gated chloride channel activity"/>
    <property type="evidence" value="ECO:0007669"/>
    <property type="project" value="TreeGrafter"/>
</dbReference>
<dbReference type="Gene3D" id="1.10.3080.10">
    <property type="entry name" value="Clc chloride channel"/>
    <property type="match status" value="1"/>
</dbReference>
<evidence type="ECO:0000313" key="9">
    <source>
        <dbReference type="EMBL" id="KAF2862856.1"/>
    </source>
</evidence>
<dbReference type="GO" id="GO:0005794">
    <property type="term" value="C:Golgi apparatus"/>
    <property type="evidence" value="ECO:0007669"/>
    <property type="project" value="TreeGrafter"/>
</dbReference>
<dbReference type="Pfam" id="PF00654">
    <property type="entry name" value="Voltage_CLC"/>
    <property type="match status" value="1"/>
</dbReference>
<sequence length="719" mass="78615">MFVKSFCIQRCRIDRWETGSRLHNEDIRAIDWIREYSKERSRLRHLAAGSPGWVRQMRLAADSSQVWCILVLTGIAVGSIAAGIDVASDWLGDLKQGVCGNVAHGGKFYLARPFCCWGAPYAECADWRSWSVILGASSSFSRFTVDYFFFLAISLVCASCASVLVIQYSPEAKQSGIPEIKTLLGGFIMHRFLGVRTLVIKSLGLCLAVASGMWLGKEGPLVHVACCCANVLMRFSPGINENEARKRATLSAAAASGISVAFGAPIGGVLFSLEQLSHYFPDKTMWASFVCATVAAVTLQALDPFRTGKLVLYQVTYHSGWHMFELVPFVLIGILGGFWGVAFIVLNMRFHRTRASTTYIFRNRPVAEVAAVALLTAVVSFPISFLRAQSSELVEMLFAECRDIHNDHLGLCKAGVANTGVIFLLLFSAGIGLALAAITFGLEIPAGILLPSMAVGALYGRAIGLVVEAWQRQQPHLLFFGSCEPDQPCVTPGTYAVVGAAAALAGTTRMTVSIVVIMFELTGALTYVLPIMVAVMVAKWVADAFGKQGIYETWISFRNYPFLDQRMDEGVGGDLLVRRIMTPYSALACIPSTGETAGSLRRLLVNSNVRGFPVIISHVKPTLLGYISRNHLEWSLGRDIQDDTPCFVQEQPTEDTIGLDLKPWVDETPITLSPHVPFHLVRDLFDRLGVRHVLFTEQGTLAGLLTKKDLCHLLDSAET</sequence>
<feature type="transmembrane region" description="Helical" evidence="8">
    <location>
        <begin position="326"/>
        <end position="346"/>
    </location>
</feature>
<reference evidence="9" key="1">
    <citation type="journal article" date="2020" name="Stud. Mycol.">
        <title>101 Dothideomycetes genomes: a test case for predicting lifestyles and emergence of pathogens.</title>
        <authorList>
            <person name="Haridas S."/>
            <person name="Albert R."/>
            <person name="Binder M."/>
            <person name="Bloem J."/>
            <person name="Labutti K."/>
            <person name="Salamov A."/>
            <person name="Andreopoulos B."/>
            <person name="Baker S."/>
            <person name="Barry K."/>
            <person name="Bills G."/>
            <person name="Bluhm B."/>
            <person name="Cannon C."/>
            <person name="Castanera R."/>
            <person name="Culley D."/>
            <person name="Daum C."/>
            <person name="Ezra D."/>
            <person name="Gonzalez J."/>
            <person name="Henrissat B."/>
            <person name="Kuo A."/>
            <person name="Liang C."/>
            <person name="Lipzen A."/>
            <person name="Lutzoni F."/>
            <person name="Magnuson J."/>
            <person name="Mondo S."/>
            <person name="Nolan M."/>
            <person name="Ohm R."/>
            <person name="Pangilinan J."/>
            <person name="Park H.-J."/>
            <person name="Ramirez L."/>
            <person name="Alfaro M."/>
            <person name="Sun H."/>
            <person name="Tritt A."/>
            <person name="Yoshinaga Y."/>
            <person name="Zwiers L.-H."/>
            <person name="Turgeon B."/>
            <person name="Goodwin S."/>
            <person name="Spatafora J."/>
            <person name="Crous P."/>
            <person name="Grigoriev I."/>
        </authorList>
    </citation>
    <scope>NUCLEOTIDE SEQUENCE</scope>
    <source>
        <strain evidence="9">CBS 480.64</strain>
    </source>
</reference>
<feature type="transmembrane region" description="Helical" evidence="8">
    <location>
        <begin position="147"/>
        <end position="166"/>
    </location>
</feature>
<evidence type="ECO:0000256" key="7">
    <source>
        <dbReference type="ARBA" id="ARBA00023214"/>
    </source>
</evidence>
<evidence type="ECO:0000256" key="1">
    <source>
        <dbReference type="ARBA" id="ARBA00004141"/>
    </source>
</evidence>
<dbReference type="EMBL" id="MU005964">
    <property type="protein sequence ID" value="KAF2862856.1"/>
    <property type="molecule type" value="Genomic_DNA"/>
</dbReference>
<keyword evidence="3 8" id="KW-0812">Transmembrane</keyword>
<dbReference type="PRINTS" id="PR00762">
    <property type="entry name" value="CLCHANNEL"/>
</dbReference>
<evidence type="ECO:0000256" key="6">
    <source>
        <dbReference type="ARBA" id="ARBA00023136"/>
    </source>
</evidence>
<keyword evidence="7" id="KW-0868">Chloride</keyword>
<dbReference type="FunFam" id="1.10.3080.10:FF:000011">
    <property type="entry name" value="Chloride channel protein"/>
    <property type="match status" value="1"/>
</dbReference>
<feature type="transmembrane region" description="Helical" evidence="8">
    <location>
        <begin position="495"/>
        <end position="518"/>
    </location>
</feature>
<evidence type="ECO:0000256" key="2">
    <source>
        <dbReference type="ARBA" id="ARBA00022448"/>
    </source>
</evidence>
<dbReference type="InterPro" id="IPR046342">
    <property type="entry name" value="CBS_dom_sf"/>
</dbReference>
<dbReference type="Gene3D" id="3.10.580.20">
    <property type="match status" value="1"/>
</dbReference>
<keyword evidence="5" id="KW-0406">Ion transport</keyword>
<evidence type="ECO:0000256" key="5">
    <source>
        <dbReference type="ARBA" id="ARBA00023065"/>
    </source>
</evidence>
<dbReference type="PANTHER" id="PTHR45711">
    <property type="entry name" value="CHLORIDE CHANNEL PROTEIN"/>
    <property type="match status" value="1"/>
</dbReference>
<feature type="transmembrane region" description="Helical" evidence="8">
    <location>
        <begin position="252"/>
        <end position="273"/>
    </location>
</feature>
<comment type="subcellular location">
    <subcellularLocation>
        <location evidence="1">Membrane</location>
        <topology evidence="1">Multi-pass membrane protein</topology>
    </subcellularLocation>
</comment>
<name>A0A6A7C5I9_9PEZI</name>
<feature type="transmembrane region" description="Helical" evidence="8">
    <location>
        <begin position="421"/>
        <end position="442"/>
    </location>
</feature>
<protein>
    <submittedName>
        <fullName evidence="9">Putative voltage-gated chloride channel</fullName>
    </submittedName>
</protein>
<keyword evidence="2" id="KW-0813">Transport</keyword>
<dbReference type="PANTHER" id="PTHR45711:SF6">
    <property type="entry name" value="CHLORIDE CHANNEL PROTEIN"/>
    <property type="match status" value="1"/>
</dbReference>
<evidence type="ECO:0000313" key="10">
    <source>
        <dbReference type="Proteomes" id="UP000799421"/>
    </source>
</evidence>
<dbReference type="Proteomes" id="UP000799421">
    <property type="component" value="Unassembled WGS sequence"/>
</dbReference>
<feature type="transmembrane region" description="Helical" evidence="8">
    <location>
        <begin position="448"/>
        <end position="467"/>
    </location>
</feature>
<keyword evidence="4 8" id="KW-1133">Transmembrane helix</keyword>
<feature type="transmembrane region" description="Helical" evidence="8">
    <location>
        <begin position="285"/>
        <end position="305"/>
    </location>
</feature>
<feature type="transmembrane region" description="Helical" evidence="8">
    <location>
        <begin position="524"/>
        <end position="542"/>
    </location>
</feature>
<keyword evidence="6 8" id="KW-0472">Membrane</keyword>
<dbReference type="InterPro" id="IPR001807">
    <property type="entry name" value="ClC"/>
</dbReference>
<dbReference type="CDD" id="cd03684">
    <property type="entry name" value="ClC_3_like"/>
    <property type="match status" value="1"/>
</dbReference>
<dbReference type="OrthoDB" id="44789at2759"/>
<feature type="transmembrane region" description="Helical" evidence="8">
    <location>
        <begin position="66"/>
        <end position="84"/>
    </location>
</feature>
<gene>
    <name evidence="9" type="ORF">K470DRAFT_280767</name>
</gene>
<feature type="transmembrane region" description="Helical" evidence="8">
    <location>
        <begin position="366"/>
        <end position="386"/>
    </location>
</feature>
<dbReference type="GO" id="GO:0005769">
    <property type="term" value="C:early endosome"/>
    <property type="evidence" value="ECO:0007669"/>
    <property type="project" value="TreeGrafter"/>
</dbReference>
<dbReference type="CDD" id="cd04591">
    <property type="entry name" value="CBS_pair_voltage-gated_CLC_euk_bac"/>
    <property type="match status" value="1"/>
</dbReference>